<dbReference type="GO" id="GO:0003964">
    <property type="term" value="F:RNA-directed DNA polymerase activity"/>
    <property type="evidence" value="ECO:0007669"/>
    <property type="project" value="UniProtKB-KW"/>
</dbReference>
<dbReference type="Pfam" id="PF00078">
    <property type="entry name" value="RVT_1"/>
    <property type="match status" value="1"/>
</dbReference>
<accession>A0AA35SK53</accession>
<keyword evidence="2" id="KW-0808">Transferase</keyword>
<dbReference type="AlphaFoldDB" id="A0AA35SK53"/>
<protein>
    <submittedName>
        <fullName evidence="2">RNA-directed DNA polymerase from mobile element jockey</fullName>
    </submittedName>
</protein>
<dbReference type="InterPro" id="IPR043502">
    <property type="entry name" value="DNA/RNA_pol_sf"/>
</dbReference>
<dbReference type="InterPro" id="IPR000477">
    <property type="entry name" value="RT_dom"/>
</dbReference>
<evidence type="ECO:0000259" key="1">
    <source>
        <dbReference type="PROSITE" id="PS50878"/>
    </source>
</evidence>
<name>A0AA35SK53_GEOBA</name>
<keyword evidence="3" id="KW-1185">Reference proteome</keyword>
<organism evidence="2 3">
    <name type="scientific">Geodia barretti</name>
    <name type="common">Barrett's horny sponge</name>
    <dbReference type="NCBI Taxonomy" id="519541"/>
    <lineage>
        <taxon>Eukaryota</taxon>
        <taxon>Metazoa</taxon>
        <taxon>Porifera</taxon>
        <taxon>Demospongiae</taxon>
        <taxon>Heteroscleromorpha</taxon>
        <taxon>Tetractinellida</taxon>
        <taxon>Astrophorina</taxon>
        <taxon>Geodiidae</taxon>
        <taxon>Geodia</taxon>
    </lineage>
</organism>
<sequence length="261" mass="29807">SLLCISSKVLERIVFNQILQFVNDKISNHQFGFMLYRSTLHQLLLFFNSIFESSRNSSQTDVLYLDFKKAFDSVAHNELLFKLWHIGITGNAWKWLLAYLTNRSQCVSINSKTSTALPVISGVPQGSILGPLLFLIYINDLPEVVLSSKVLLFADDAKCFKSISNFSDCMCLQDDLKRLAQWSSTWSLPFNDKKCSAISVHSGHRHPQFSFSYHLNNTQLLRKTAHTDLGVVLTPDLKWRDHYVSIMAKSYKSLLVRLLPL</sequence>
<feature type="domain" description="Reverse transcriptase" evidence="1">
    <location>
        <begin position="1"/>
        <end position="233"/>
    </location>
</feature>
<dbReference type="PROSITE" id="PS50878">
    <property type="entry name" value="RT_POL"/>
    <property type="match status" value="1"/>
</dbReference>
<gene>
    <name evidence="2" type="ORF">GBAR_LOCUS17858</name>
</gene>
<dbReference type="Proteomes" id="UP001174909">
    <property type="component" value="Unassembled WGS sequence"/>
</dbReference>
<reference evidence="2" key="1">
    <citation type="submission" date="2023-03" db="EMBL/GenBank/DDBJ databases">
        <authorList>
            <person name="Steffen K."/>
            <person name="Cardenas P."/>
        </authorList>
    </citation>
    <scope>NUCLEOTIDE SEQUENCE</scope>
</reference>
<keyword evidence="2" id="KW-0695">RNA-directed DNA polymerase</keyword>
<dbReference type="SUPFAM" id="SSF56672">
    <property type="entry name" value="DNA/RNA polymerases"/>
    <property type="match status" value="1"/>
</dbReference>
<keyword evidence="2" id="KW-0548">Nucleotidyltransferase</keyword>
<dbReference type="PANTHER" id="PTHR33332">
    <property type="entry name" value="REVERSE TRANSCRIPTASE DOMAIN-CONTAINING PROTEIN"/>
    <property type="match status" value="1"/>
</dbReference>
<comment type="caution">
    <text evidence="2">The sequence shown here is derived from an EMBL/GenBank/DDBJ whole genome shotgun (WGS) entry which is preliminary data.</text>
</comment>
<evidence type="ECO:0000313" key="3">
    <source>
        <dbReference type="Proteomes" id="UP001174909"/>
    </source>
</evidence>
<proteinExistence type="predicted"/>
<feature type="non-terminal residue" evidence="2">
    <location>
        <position position="1"/>
    </location>
</feature>
<feature type="non-terminal residue" evidence="2">
    <location>
        <position position="261"/>
    </location>
</feature>
<evidence type="ECO:0000313" key="2">
    <source>
        <dbReference type="EMBL" id="CAI8031468.1"/>
    </source>
</evidence>
<dbReference type="CDD" id="cd01650">
    <property type="entry name" value="RT_nLTR_like"/>
    <property type="match status" value="1"/>
</dbReference>
<dbReference type="EMBL" id="CASHTH010002539">
    <property type="protein sequence ID" value="CAI8031468.1"/>
    <property type="molecule type" value="Genomic_DNA"/>
</dbReference>